<evidence type="ECO:0000256" key="4">
    <source>
        <dbReference type="ARBA" id="ARBA00022475"/>
    </source>
</evidence>
<keyword evidence="4" id="KW-1003">Cell membrane</keyword>
<reference evidence="12" key="2">
    <citation type="submission" date="2020-09" db="EMBL/GenBank/DDBJ databases">
        <authorList>
            <person name="Sun Q."/>
            <person name="Zhou Y."/>
        </authorList>
    </citation>
    <scope>NUCLEOTIDE SEQUENCE</scope>
    <source>
        <strain evidence="12">CGMCC 1.15254</strain>
    </source>
</reference>
<feature type="domain" description="Bacterial sugar transferase" evidence="11">
    <location>
        <begin position="295"/>
        <end position="487"/>
    </location>
</feature>
<feature type="transmembrane region" description="Helical" evidence="10">
    <location>
        <begin position="99"/>
        <end position="123"/>
    </location>
</feature>
<dbReference type="GO" id="GO:0005886">
    <property type="term" value="C:plasma membrane"/>
    <property type="evidence" value="ECO:0007669"/>
    <property type="project" value="UniProtKB-SubCell"/>
</dbReference>
<keyword evidence="5 12" id="KW-0808">Transferase</keyword>
<keyword evidence="7 10" id="KW-1133">Transmembrane helix</keyword>
<evidence type="ECO:0000256" key="3">
    <source>
        <dbReference type="ARBA" id="ARBA00006464"/>
    </source>
</evidence>
<name>A0A917F9R2_9PROT</name>
<dbReference type="Proteomes" id="UP000632498">
    <property type="component" value="Unassembled WGS sequence"/>
</dbReference>
<dbReference type="PANTHER" id="PTHR30576:SF4">
    <property type="entry name" value="UNDECAPRENYL-PHOSPHATE GALACTOSE PHOSPHOTRANSFERASE"/>
    <property type="match status" value="1"/>
</dbReference>
<feature type="transmembrane region" description="Helical" evidence="10">
    <location>
        <begin position="129"/>
        <end position="153"/>
    </location>
</feature>
<evidence type="ECO:0000256" key="5">
    <source>
        <dbReference type="ARBA" id="ARBA00022679"/>
    </source>
</evidence>
<dbReference type="Pfam" id="PF02397">
    <property type="entry name" value="Bac_transf"/>
    <property type="match status" value="1"/>
</dbReference>
<comment type="subcellular location">
    <subcellularLocation>
        <location evidence="2">Cell membrane</location>
    </subcellularLocation>
    <subcellularLocation>
        <location evidence="1">Membrane</location>
        <topology evidence="1">Multi-pass membrane protein</topology>
    </subcellularLocation>
</comment>
<comment type="similarity">
    <text evidence="3">Belongs to the bacterial sugar transferase family.</text>
</comment>
<dbReference type="PANTHER" id="PTHR30576">
    <property type="entry name" value="COLANIC BIOSYNTHESIS UDP-GLUCOSE LIPID CARRIER TRANSFERASE"/>
    <property type="match status" value="1"/>
</dbReference>
<evidence type="ECO:0000259" key="11">
    <source>
        <dbReference type="Pfam" id="PF02397"/>
    </source>
</evidence>
<reference evidence="12" key="1">
    <citation type="journal article" date="2014" name="Int. J. Syst. Evol. Microbiol.">
        <title>Complete genome sequence of Corynebacterium casei LMG S-19264T (=DSM 44701T), isolated from a smear-ripened cheese.</title>
        <authorList>
            <consortium name="US DOE Joint Genome Institute (JGI-PGF)"/>
            <person name="Walter F."/>
            <person name="Albersmeier A."/>
            <person name="Kalinowski J."/>
            <person name="Ruckert C."/>
        </authorList>
    </citation>
    <scope>NUCLEOTIDE SEQUENCE</scope>
    <source>
        <strain evidence="12">CGMCC 1.15254</strain>
    </source>
</reference>
<dbReference type="GO" id="GO:0000271">
    <property type="term" value="P:polysaccharide biosynthetic process"/>
    <property type="evidence" value="ECO:0007669"/>
    <property type="project" value="UniProtKB-KW"/>
</dbReference>
<evidence type="ECO:0000256" key="1">
    <source>
        <dbReference type="ARBA" id="ARBA00004141"/>
    </source>
</evidence>
<feature type="transmembrane region" description="Helical" evidence="10">
    <location>
        <begin position="300"/>
        <end position="321"/>
    </location>
</feature>
<evidence type="ECO:0000313" key="12">
    <source>
        <dbReference type="EMBL" id="GGF63129.1"/>
    </source>
</evidence>
<feature type="transmembrane region" description="Helical" evidence="10">
    <location>
        <begin position="21"/>
        <end position="46"/>
    </location>
</feature>
<organism evidence="12 13">
    <name type="scientific">Terasakiella brassicae</name>
    <dbReference type="NCBI Taxonomy" id="1634917"/>
    <lineage>
        <taxon>Bacteria</taxon>
        <taxon>Pseudomonadati</taxon>
        <taxon>Pseudomonadota</taxon>
        <taxon>Alphaproteobacteria</taxon>
        <taxon>Rhodospirillales</taxon>
        <taxon>Terasakiellaceae</taxon>
        <taxon>Terasakiella</taxon>
    </lineage>
</organism>
<sequence length="494" mass="57814">MNAKLKKIEDRINAIPVWKKTTIAFCITLGIDFLSLAASVLLARYIRWLFVDYPNAEILFEWNVSLFVERLWLYGAFILILLLVFTAKGHYTRRRMPIMLFNEIFLMVLIVGVADFASAYLLQKAFPRLWVALTWGMAPFILLFGRYVSIAILKRMRCWKLPVLFFGDLNGLDIVKNLIRNEQFSGYYLAESFLKTNGKSYLNPKNEYQTVNLRDFGHLKIRHNLRVLICFSKEKEHEQQDVAVEALRHGHQVMLLPSYFQLPIFHSNIEPIFGEHYLLMRMQNALDNWFYKKIKRLFDLIMASILLILTMPILVLAAIWIRSVSKGPALFRQKRIGLNGENFPCLKLRTMEVGAHQTLVRWKKNAPETWAEYEKNNFKLDRDPRLIKGAHFLRKYSIDELPQLLNVVKGDMSMVGPRPLLPREIKSYGVNFEHYTRTIPGITGLWQVNGRSHTTFTKRAELDSWYIQNWSVWLDIIITLKTFKIVVLGLGERH</sequence>
<dbReference type="NCBIfam" id="TIGR03025">
    <property type="entry name" value="EPS_sugtrans"/>
    <property type="match status" value="1"/>
</dbReference>
<dbReference type="InterPro" id="IPR017475">
    <property type="entry name" value="EPS_sugar_tfrase"/>
</dbReference>
<accession>A0A917F9R2</accession>
<protein>
    <submittedName>
        <fullName evidence="12">Sugar transferase</fullName>
    </submittedName>
</protein>
<dbReference type="RefSeq" id="WP_188663718.1">
    <property type="nucleotide sequence ID" value="NZ_BMHV01000010.1"/>
</dbReference>
<comment type="caution">
    <text evidence="12">The sequence shown here is derived from an EMBL/GenBank/DDBJ whole genome shotgun (WGS) entry which is preliminary data.</text>
</comment>
<keyword evidence="6 10" id="KW-0812">Transmembrane</keyword>
<keyword evidence="13" id="KW-1185">Reference proteome</keyword>
<evidence type="ECO:0000256" key="7">
    <source>
        <dbReference type="ARBA" id="ARBA00022989"/>
    </source>
</evidence>
<evidence type="ECO:0000256" key="6">
    <source>
        <dbReference type="ARBA" id="ARBA00022692"/>
    </source>
</evidence>
<dbReference type="InterPro" id="IPR003362">
    <property type="entry name" value="Bact_transf"/>
</dbReference>
<feature type="transmembrane region" description="Helical" evidence="10">
    <location>
        <begin position="71"/>
        <end position="87"/>
    </location>
</feature>
<proteinExistence type="inferred from homology"/>
<dbReference type="EMBL" id="BMHV01000010">
    <property type="protein sequence ID" value="GGF63129.1"/>
    <property type="molecule type" value="Genomic_DNA"/>
</dbReference>
<evidence type="ECO:0000256" key="8">
    <source>
        <dbReference type="ARBA" id="ARBA00023136"/>
    </source>
</evidence>
<dbReference type="GO" id="GO:0016780">
    <property type="term" value="F:phosphotransferase activity, for other substituted phosphate groups"/>
    <property type="evidence" value="ECO:0007669"/>
    <property type="project" value="TreeGrafter"/>
</dbReference>
<dbReference type="AlphaFoldDB" id="A0A917F9R2"/>
<keyword evidence="8 10" id="KW-0472">Membrane</keyword>
<evidence type="ECO:0000256" key="9">
    <source>
        <dbReference type="ARBA" id="ARBA00023169"/>
    </source>
</evidence>
<evidence type="ECO:0000256" key="10">
    <source>
        <dbReference type="SAM" id="Phobius"/>
    </source>
</evidence>
<evidence type="ECO:0000313" key="13">
    <source>
        <dbReference type="Proteomes" id="UP000632498"/>
    </source>
</evidence>
<keyword evidence="9" id="KW-0270">Exopolysaccharide synthesis</keyword>
<gene>
    <name evidence="12" type="ORF">GCM10011332_16300</name>
</gene>
<evidence type="ECO:0000256" key="2">
    <source>
        <dbReference type="ARBA" id="ARBA00004236"/>
    </source>
</evidence>